<keyword evidence="2" id="KW-0156">Chromatin regulator</keyword>
<evidence type="ECO:0000313" key="7">
    <source>
        <dbReference type="EMBL" id="KAJ3622610.1"/>
    </source>
</evidence>
<reference evidence="7" key="1">
    <citation type="journal article" date="2023" name="G3 (Bethesda)">
        <title>Whole genome assemblies of Zophobas morio and Tenebrio molitor.</title>
        <authorList>
            <person name="Kaur S."/>
            <person name="Stinson S.A."/>
            <person name="diCenzo G.C."/>
        </authorList>
    </citation>
    <scope>NUCLEOTIDE SEQUENCE</scope>
    <source>
        <strain evidence="7">QUZm001</strain>
    </source>
</reference>
<dbReference type="PROSITE" id="PS51640">
    <property type="entry name" value="MRG"/>
    <property type="match status" value="1"/>
</dbReference>
<dbReference type="InterPro" id="IPR026541">
    <property type="entry name" value="MRG_dom"/>
</dbReference>
<dbReference type="InterPro" id="IPR008676">
    <property type="entry name" value="MRG"/>
</dbReference>
<evidence type="ECO:0000259" key="6">
    <source>
        <dbReference type="Pfam" id="PF05712"/>
    </source>
</evidence>
<dbReference type="EMBL" id="JALNTZ010001830">
    <property type="protein sequence ID" value="KAJ3622610.1"/>
    <property type="molecule type" value="Genomic_DNA"/>
</dbReference>
<keyword evidence="3" id="KW-0805">Transcription regulation</keyword>
<name>A0AA38HJS2_9CUCU</name>
<evidence type="ECO:0000256" key="1">
    <source>
        <dbReference type="ARBA" id="ARBA00004123"/>
    </source>
</evidence>
<dbReference type="GO" id="GO:0006325">
    <property type="term" value="P:chromatin organization"/>
    <property type="evidence" value="ECO:0007669"/>
    <property type="project" value="UniProtKB-KW"/>
</dbReference>
<dbReference type="GO" id="GO:0005634">
    <property type="term" value="C:nucleus"/>
    <property type="evidence" value="ECO:0007669"/>
    <property type="project" value="UniProtKB-SubCell"/>
</dbReference>
<accession>A0AA38HJS2</accession>
<keyword evidence="4" id="KW-0804">Transcription</keyword>
<dbReference type="PANTHER" id="PTHR10880">
    <property type="entry name" value="MORTALITY FACTOR 4-LIKE PROTEIN"/>
    <property type="match status" value="1"/>
</dbReference>
<evidence type="ECO:0000256" key="2">
    <source>
        <dbReference type="ARBA" id="ARBA00022853"/>
    </source>
</evidence>
<feature type="domain" description="MRG" evidence="6">
    <location>
        <begin position="2"/>
        <end position="85"/>
    </location>
</feature>
<gene>
    <name evidence="7" type="ORF">Zmor_004457</name>
</gene>
<sequence length="89" mass="9998">MVPLPRTPNVAQILDEYLNSKAKLSDSSDGVVAEVVEGLRTYFDQALGMLLLYRLERAEYTDQLNQQPDQPMSSVYGAEHLLRLFGTPL</sequence>
<dbReference type="Gene3D" id="1.10.274.30">
    <property type="entry name" value="MRG domain"/>
    <property type="match status" value="1"/>
</dbReference>
<dbReference type="PANTHER" id="PTHR10880:SF15">
    <property type="entry name" value="MSL COMPLEX SUBUNIT 3"/>
    <property type="match status" value="1"/>
</dbReference>
<evidence type="ECO:0000313" key="8">
    <source>
        <dbReference type="Proteomes" id="UP001168821"/>
    </source>
</evidence>
<dbReference type="AlphaFoldDB" id="A0AA38HJS2"/>
<comment type="subcellular location">
    <subcellularLocation>
        <location evidence="1">Nucleus</location>
    </subcellularLocation>
</comment>
<keyword evidence="5" id="KW-0539">Nucleus</keyword>
<dbReference type="InterPro" id="IPR038217">
    <property type="entry name" value="MRG_C_sf"/>
</dbReference>
<evidence type="ECO:0000256" key="3">
    <source>
        <dbReference type="ARBA" id="ARBA00023015"/>
    </source>
</evidence>
<protein>
    <recommendedName>
        <fullName evidence="6">MRG domain-containing protein</fullName>
    </recommendedName>
</protein>
<evidence type="ECO:0000256" key="5">
    <source>
        <dbReference type="ARBA" id="ARBA00023242"/>
    </source>
</evidence>
<dbReference type="Proteomes" id="UP001168821">
    <property type="component" value="Unassembled WGS sequence"/>
</dbReference>
<keyword evidence="8" id="KW-1185">Reference proteome</keyword>
<organism evidence="7 8">
    <name type="scientific">Zophobas morio</name>
    <dbReference type="NCBI Taxonomy" id="2755281"/>
    <lineage>
        <taxon>Eukaryota</taxon>
        <taxon>Metazoa</taxon>
        <taxon>Ecdysozoa</taxon>
        <taxon>Arthropoda</taxon>
        <taxon>Hexapoda</taxon>
        <taxon>Insecta</taxon>
        <taxon>Pterygota</taxon>
        <taxon>Neoptera</taxon>
        <taxon>Endopterygota</taxon>
        <taxon>Coleoptera</taxon>
        <taxon>Polyphaga</taxon>
        <taxon>Cucujiformia</taxon>
        <taxon>Tenebrionidae</taxon>
        <taxon>Zophobas</taxon>
    </lineage>
</organism>
<evidence type="ECO:0000256" key="4">
    <source>
        <dbReference type="ARBA" id="ARBA00023163"/>
    </source>
</evidence>
<comment type="caution">
    <text evidence="7">The sequence shown here is derived from an EMBL/GenBank/DDBJ whole genome shotgun (WGS) entry which is preliminary data.</text>
</comment>
<dbReference type="GO" id="GO:0006355">
    <property type="term" value="P:regulation of DNA-templated transcription"/>
    <property type="evidence" value="ECO:0007669"/>
    <property type="project" value="InterPro"/>
</dbReference>
<dbReference type="Pfam" id="PF05712">
    <property type="entry name" value="MRG"/>
    <property type="match status" value="1"/>
</dbReference>
<dbReference type="GO" id="GO:0000123">
    <property type="term" value="C:histone acetyltransferase complex"/>
    <property type="evidence" value="ECO:0007669"/>
    <property type="project" value="TreeGrafter"/>
</dbReference>
<proteinExistence type="predicted"/>